<comment type="caution">
    <text evidence="2">The sequence shown here is derived from an EMBL/GenBank/DDBJ whole genome shotgun (WGS) entry which is preliminary data.</text>
</comment>
<feature type="compositionally biased region" description="Basic and acidic residues" evidence="1">
    <location>
        <begin position="167"/>
        <end position="177"/>
    </location>
</feature>
<reference evidence="2 3" key="1">
    <citation type="submission" date="2024-04" db="EMBL/GenBank/DDBJ databases">
        <title>Phyllosticta paracitricarpa is synonymous to the EU quarantine fungus P. citricarpa based on phylogenomic analyses.</title>
        <authorList>
            <consortium name="Lawrence Berkeley National Laboratory"/>
            <person name="Van Ingen-Buijs V.A."/>
            <person name="Van Westerhoven A.C."/>
            <person name="Haridas S."/>
            <person name="Skiadas P."/>
            <person name="Martin F."/>
            <person name="Groenewald J.Z."/>
            <person name="Crous P.W."/>
            <person name="Seidl M.F."/>
        </authorList>
    </citation>
    <scope>NUCLEOTIDE SEQUENCE [LARGE SCALE GENOMIC DNA]</scope>
    <source>
        <strain evidence="2 3">CBS 122670</strain>
    </source>
</reference>
<proteinExistence type="predicted"/>
<dbReference type="Proteomes" id="UP001365128">
    <property type="component" value="Unassembled WGS sequence"/>
</dbReference>
<evidence type="ECO:0000256" key="1">
    <source>
        <dbReference type="SAM" id="MobiDB-lite"/>
    </source>
</evidence>
<organism evidence="2 3">
    <name type="scientific">Phyllosticta citricarpa</name>
    <dbReference type="NCBI Taxonomy" id="55181"/>
    <lineage>
        <taxon>Eukaryota</taxon>
        <taxon>Fungi</taxon>
        <taxon>Dikarya</taxon>
        <taxon>Ascomycota</taxon>
        <taxon>Pezizomycotina</taxon>
        <taxon>Dothideomycetes</taxon>
        <taxon>Dothideomycetes incertae sedis</taxon>
        <taxon>Botryosphaeriales</taxon>
        <taxon>Phyllostictaceae</taxon>
        <taxon>Phyllosticta</taxon>
    </lineage>
</organism>
<protein>
    <submittedName>
        <fullName evidence="2">Uncharacterized protein</fullName>
    </submittedName>
</protein>
<evidence type="ECO:0000313" key="2">
    <source>
        <dbReference type="EMBL" id="KAK7529365.1"/>
    </source>
</evidence>
<sequence>MCRGALGTLQGGGAIGESAVRRPTWMTREGLRRAGLEDLVQFSGASAGEGLCFVPGGGRELGWHRKAEGTSLSRLRLLARLVLVRPQSASGFDRHALNFHLDDHLSHHLCLIRTFVVSACFFIRQFQKYCPVFVHFPTAVASIRCFLDRESTRKLVPMLSRASSIIKDRSRDRDSTARRRTRHLHGQQEDLRPTVKTIRPRLPILFVC</sequence>
<gene>
    <name evidence="2" type="ORF">IWX46DRAFT_617443</name>
</gene>
<keyword evidence="3" id="KW-1185">Reference proteome</keyword>
<accession>A0ABR1L6D0</accession>
<evidence type="ECO:0000313" key="3">
    <source>
        <dbReference type="Proteomes" id="UP001365128"/>
    </source>
</evidence>
<dbReference type="EMBL" id="JBBPDW010000075">
    <property type="protein sequence ID" value="KAK7529365.1"/>
    <property type="molecule type" value="Genomic_DNA"/>
</dbReference>
<name>A0ABR1L6D0_9PEZI</name>
<feature type="region of interest" description="Disordered" evidence="1">
    <location>
        <begin position="167"/>
        <end position="190"/>
    </location>
</feature>